<organism evidence="6 7">
    <name type="scientific">Effrenium voratum</name>
    <dbReference type="NCBI Taxonomy" id="2562239"/>
    <lineage>
        <taxon>Eukaryota</taxon>
        <taxon>Sar</taxon>
        <taxon>Alveolata</taxon>
        <taxon>Dinophyceae</taxon>
        <taxon>Suessiales</taxon>
        <taxon>Symbiodiniaceae</taxon>
        <taxon>Effrenium</taxon>
    </lineage>
</organism>
<dbReference type="PANTHER" id="PTHR47989">
    <property type="entry name" value="OS01G0750732 PROTEIN"/>
    <property type="match status" value="1"/>
</dbReference>
<proteinExistence type="predicted"/>
<keyword evidence="2 3" id="KW-0067">ATP-binding</keyword>
<evidence type="ECO:0000259" key="4">
    <source>
        <dbReference type="PROSITE" id="PS50006"/>
    </source>
</evidence>
<dbReference type="PROSITE" id="PS50011">
    <property type="entry name" value="PROTEIN_KINASE_DOM"/>
    <property type="match status" value="1"/>
</dbReference>
<gene>
    <name evidence="6" type="ORF">EVOR1521_LOCUS26330</name>
</gene>
<dbReference type="GO" id="GO:0005524">
    <property type="term" value="F:ATP binding"/>
    <property type="evidence" value="ECO:0007669"/>
    <property type="project" value="UniProtKB-UniRule"/>
</dbReference>
<dbReference type="Gene3D" id="1.10.510.10">
    <property type="entry name" value="Transferase(Phosphotransferase) domain 1"/>
    <property type="match status" value="1"/>
</dbReference>
<sequence>MATLGVPRAPVFGRPISPVLVVPPAGYGQKLSQSRESYDLGRISLRYTYEELSEATKNWSKGRQLGSGSYGAVFKGEMKDGSEVAVKMIDLGALAKTDQSEDMAGFDKEVETLSKFRHPNLVTLIGWGKHERKRYLVYELMTGGDIYDRLLKSRRRENAVPFHWHERLSALLDAAAGLSHMHNSKPKAFHRDIKSANILLDRHGTAKMADFGLSCTSSGQGLGGSQVKVKTISGTPGYACPIYASTGQVTEFSEVYSFGMVILEVLTSIPPAAADHLKPGGIAYPIEEKLMPALDGAVDRCVRAADRSASWPAGLGEELATLGVRSVNPADESKRPKFVEVVRTLRALTEKYPTPTMSPMGPSSVGSPGGYASFAPIPENSDTGSSGIHSTPYMLELVSADGVEVDRMPAHRRSLHLFPTLGEVAGRLTAPVGRQHQPDLFESWLPSNELRSCISRCAFEVSWSCQDAQIMATGNNPVALNGRILTRDKPMPLSVGAEVGFPYSQSGEIDLFLVLRFTLALPTAQTNAAAVAPTAVLDFAEDSAPVASALWALRCSFVEGLGEELPTLPAAVREFIVDDEPLVIGRQHQSKEFEALLSKAPMCMSFISRAHVQMEVQRGALLATNISTNPVYVDGEPLSKGESRRLQPYQVISFARLEGSTHVLFISFEAHPLDRSAAKTKAVK</sequence>
<keyword evidence="7" id="KW-1185">Reference proteome</keyword>
<dbReference type="GO" id="GO:0004672">
    <property type="term" value="F:protein kinase activity"/>
    <property type="evidence" value="ECO:0007669"/>
    <property type="project" value="InterPro"/>
</dbReference>
<dbReference type="SUPFAM" id="SSF49879">
    <property type="entry name" value="SMAD/FHA domain"/>
    <property type="match status" value="1"/>
</dbReference>
<dbReference type="InterPro" id="IPR000719">
    <property type="entry name" value="Prot_kinase_dom"/>
</dbReference>
<dbReference type="EMBL" id="CAUJNA010003506">
    <property type="protein sequence ID" value="CAJ1403727.1"/>
    <property type="molecule type" value="Genomic_DNA"/>
</dbReference>
<dbReference type="Gene3D" id="3.30.200.20">
    <property type="entry name" value="Phosphorylase Kinase, domain 1"/>
    <property type="match status" value="1"/>
</dbReference>
<dbReference type="InterPro" id="IPR017441">
    <property type="entry name" value="Protein_kinase_ATP_BS"/>
</dbReference>
<dbReference type="Gene3D" id="2.60.200.20">
    <property type="match status" value="1"/>
</dbReference>
<keyword evidence="1 3" id="KW-0547">Nucleotide-binding</keyword>
<dbReference type="InterPro" id="IPR000253">
    <property type="entry name" value="FHA_dom"/>
</dbReference>
<dbReference type="PROSITE" id="PS50006">
    <property type="entry name" value="FHA_DOMAIN"/>
    <property type="match status" value="1"/>
</dbReference>
<dbReference type="SUPFAM" id="SSF56112">
    <property type="entry name" value="Protein kinase-like (PK-like)"/>
    <property type="match status" value="1"/>
</dbReference>
<evidence type="ECO:0000313" key="6">
    <source>
        <dbReference type="EMBL" id="CAJ1403727.1"/>
    </source>
</evidence>
<comment type="caution">
    <text evidence="6">The sequence shown here is derived from an EMBL/GenBank/DDBJ whole genome shotgun (WGS) entry which is preliminary data.</text>
</comment>
<dbReference type="PROSITE" id="PS00107">
    <property type="entry name" value="PROTEIN_KINASE_ATP"/>
    <property type="match status" value="1"/>
</dbReference>
<dbReference type="InterPro" id="IPR011009">
    <property type="entry name" value="Kinase-like_dom_sf"/>
</dbReference>
<dbReference type="PANTHER" id="PTHR47989:SF47">
    <property type="entry name" value="SERINE_THREONINE-PROTEIN KINASE PBL28-RELATED"/>
    <property type="match status" value="1"/>
</dbReference>
<dbReference type="InterPro" id="IPR008984">
    <property type="entry name" value="SMAD_FHA_dom_sf"/>
</dbReference>
<evidence type="ECO:0000259" key="5">
    <source>
        <dbReference type="PROSITE" id="PS50011"/>
    </source>
</evidence>
<accession>A0AA36JCK0</accession>
<dbReference type="Proteomes" id="UP001178507">
    <property type="component" value="Unassembled WGS sequence"/>
</dbReference>
<evidence type="ECO:0000256" key="2">
    <source>
        <dbReference type="ARBA" id="ARBA00022840"/>
    </source>
</evidence>
<dbReference type="SMART" id="SM00220">
    <property type="entry name" value="S_TKc"/>
    <property type="match status" value="1"/>
</dbReference>
<dbReference type="Pfam" id="PF00069">
    <property type="entry name" value="Pkinase"/>
    <property type="match status" value="1"/>
</dbReference>
<dbReference type="Pfam" id="PF00498">
    <property type="entry name" value="FHA"/>
    <property type="match status" value="1"/>
</dbReference>
<reference evidence="6" key="1">
    <citation type="submission" date="2023-08" db="EMBL/GenBank/DDBJ databases">
        <authorList>
            <person name="Chen Y."/>
            <person name="Shah S."/>
            <person name="Dougan E. K."/>
            <person name="Thang M."/>
            <person name="Chan C."/>
        </authorList>
    </citation>
    <scope>NUCLEOTIDE SEQUENCE</scope>
</reference>
<feature type="binding site" evidence="3">
    <location>
        <position position="87"/>
    </location>
    <ligand>
        <name>ATP</name>
        <dbReference type="ChEBI" id="CHEBI:30616"/>
    </ligand>
</feature>
<evidence type="ECO:0000256" key="1">
    <source>
        <dbReference type="ARBA" id="ARBA00022741"/>
    </source>
</evidence>
<evidence type="ECO:0000313" key="7">
    <source>
        <dbReference type="Proteomes" id="UP001178507"/>
    </source>
</evidence>
<protein>
    <submittedName>
        <fullName evidence="6">Uncharacterized protein</fullName>
    </submittedName>
</protein>
<dbReference type="AlphaFoldDB" id="A0AA36JCK0"/>
<name>A0AA36JCK0_9DINO</name>
<feature type="domain" description="FHA" evidence="4">
    <location>
        <begin position="582"/>
        <end position="638"/>
    </location>
</feature>
<evidence type="ECO:0000256" key="3">
    <source>
        <dbReference type="PROSITE-ProRule" id="PRU10141"/>
    </source>
</evidence>
<feature type="domain" description="Protein kinase" evidence="5">
    <location>
        <begin position="59"/>
        <end position="348"/>
    </location>
</feature>